<dbReference type="STRING" id="149040.A0A194XWJ8"/>
<sequence>MFFLCVLRYALYILVPLSLILSSYLYLYPVFHLCAFPSPNQDAKSSYFNTILQHTPFSSEDSKSVAQFRLLALGDPQLEGDSSIDFVESTTFPHFSKFFDDAFGSKHGPLQSVRHGLHDLVDFYLDDIPKALEVYRKRLDHIGNDYYLGHIYRTLHWWTKPSHVTVLGDLVGSQWIDDEEFESRGWRFWNRVFRGGIKVAEELTSQPAENFEGAMILGEEKEEWKRRIINVAGNHDIGYAGDLDQGRMARFTRMFGKANYEMRFNLPVNTTEEDHPVPELRIIVLNDMNLDTPAGVKELQDETYNFLNSIITTSQDVTRAAHFTIVLTHIPLFKEAGVCVDGPFFDFFDGEFGNGVKEQNHLSMDASKGFLEGIFGMSGNTDVPGHGNGRHGVILNGHDHEGCNVYHYINQSSDPERVWKSTTYPSALATGITEEMLIPGLREVTVRSMMGDFGGNAGLMSLWFDEEEWDWHFEFVNCKLGTQHIWWLVHILDLITLGVGFVYGILVVLQSSPWNLIDKKVADGNSGKQNGILYEKKGNGHAGFSTDAQPVKLNGGVHQTVAGKGSLRKKKSKATMNGLSSNGQKLLRVVFLPDYKYRVQEHVRCSQKSSDPGSPGVSATFTFGTTSINAFKRQTPRAKNGDSNRKAWEQQDLAVLKNVLFNTTQTMSGLPRYPKALVPLTSEEPVVCKHENPTISRVSLYELPAEVLMIIGELLGPVSASSLALCNRTVLWKLGNRHFKRLARDHPLNYPILDSRRAVNNAVTRTRSNLERLLKMLDKESKDVIYCYYCKRLHRPEHTAASVPGYGGTSRSFVPCAYVHRYQYPYEAVHPMFSFALARMVMKLHRAGLDYLKYLQTIPRTRIDYKETHTYLRSIEFRIAPIEGGHLILRTQHWYLVPIYRFNLYRITICPHKKDLTLLFDLRQSAKIWPHTVRYLEVAHPPTRNTDMKKYLCPACLSEYQIDSKRMSDETLAICVTVWQDFGTCRAPFDARWKRLSLANQTASRNAYITTGIMSQYFELWRPSDEYLSGPIRELFTLARPEIGLGQCHR</sequence>
<keyword evidence="4" id="KW-1185">Reference proteome</keyword>
<dbReference type="InterPro" id="IPR029052">
    <property type="entry name" value="Metallo-depent_PP-like"/>
</dbReference>
<name>A0A194XWJ8_MOLSC</name>
<dbReference type="KEGG" id="psco:LY89DRAFT_776742"/>
<dbReference type="GO" id="GO:0005783">
    <property type="term" value="C:endoplasmic reticulum"/>
    <property type="evidence" value="ECO:0007669"/>
    <property type="project" value="TreeGrafter"/>
</dbReference>
<keyword evidence="2" id="KW-0812">Transmembrane</keyword>
<dbReference type="PANTHER" id="PTHR13315">
    <property type="entry name" value="METALLO PHOSPHOESTERASE RELATED"/>
    <property type="match status" value="1"/>
</dbReference>
<evidence type="ECO:0000256" key="2">
    <source>
        <dbReference type="SAM" id="Phobius"/>
    </source>
</evidence>
<dbReference type="InParanoid" id="A0A194XWJ8"/>
<dbReference type="SUPFAM" id="SSF56300">
    <property type="entry name" value="Metallo-dependent phosphatases"/>
    <property type="match status" value="1"/>
</dbReference>
<dbReference type="PANTHER" id="PTHR13315:SF1">
    <property type="entry name" value="PROTEIN TED1"/>
    <property type="match status" value="1"/>
</dbReference>
<feature type="transmembrane region" description="Helical" evidence="2">
    <location>
        <begin position="9"/>
        <end position="31"/>
    </location>
</feature>
<accession>A0A194XWJ8</accession>
<dbReference type="EMBL" id="KQ947404">
    <property type="protein sequence ID" value="KUJ24675.1"/>
    <property type="molecule type" value="Genomic_DNA"/>
</dbReference>
<evidence type="ECO:0000313" key="4">
    <source>
        <dbReference type="Proteomes" id="UP000070700"/>
    </source>
</evidence>
<dbReference type="GO" id="GO:0006506">
    <property type="term" value="P:GPI anchor biosynthetic process"/>
    <property type="evidence" value="ECO:0007669"/>
    <property type="project" value="InterPro"/>
</dbReference>
<keyword evidence="1 2" id="KW-0472">Membrane</keyword>
<dbReference type="RefSeq" id="XP_018079030.1">
    <property type="nucleotide sequence ID" value="XM_018222073.1"/>
</dbReference>
<evidence type="ECO:0000256" key="1">
    <source>
        <dbReference type="ARBA" id="ARBA00023136"/>
    </source>
</evidence>
<protein>
    <recommendedName>
        <fullName evidence="5">Calcineurin-like phosphoesterase domain-containing protein</fullName>
    </recommendedName>
</protein>
<dbReference type="GO" id="GO:0016020">
    <property type="term" value="C:membrane"/>
    <property type="evidence" value="ECO:0007669"/>
    <property type="project" value="GOC"/>
</dbReference>
<keyword evidence="2" id="KW-1133">Transmembrane helix</keyword>
<reference evidence="3 4" key="1">
    <citation type="submission" date="2015-10" db="EMBL/GenBank/DDBJ databases">
        <title>Full genome of DAOMC 229536 Phialocephala scopiformis, a fungal endophyte of spruce producing the potent anti-insectan compound rugulosin.</title>
        <authorList>
            <consortium name="DOE Joint Genome Institute"/>
            <person name="Walker A.K."/>
            <person name="Frasz S.L."/>
            <person name="Seifert K.A."/>
            <person name="Miller J.D."/>
            <person name="Mondo S.J."/>
            <person name="Labutti K."/>
            <person name="Lipzen A."/>
            <person name="Dockter R."/>
            <person name="Kennedy M."/>
            <person name="Grigoriev I.V."/>
            <person name="Spatafora J.W."/>
        </authorList>
    </citation>
    <scope>NUCLEOTIDE SEQUENCE [LARGE SCALE GENOMIC DNA]</scope>
    <source>
        <strain evidence="3 4">CBS 120377</strain>
    </source>
</reference>
<dbReference type="InterPro" id="IPR033308">
    <property type="entry name" value="PGAP5/Cdc1/Ted1"/>
</dbReference>
<organism evidence="3 4">
    <name type="scientific">Mollisia scopiformis</name>
    <name type="common">Conifer needle endophyte fungus</name>
    <name type="synonym">Phialocephala scopiformis</name>
    <dbReference type="NCBI Taxonomy" id="149040"/>
    <lineage>
        <taxon>Eukaryota</taxon>
        <taxon>Fungi</taxon>
        <taxon>Dikarya</taxon>
        <taxon>Ascomycota</taxon>
        <taxon>Pezizomycotina</taxon>
        <taxon>Leotiomycetes</taxon>
        <taxon>Helotiales</taxon>
        <taxon>Mollisiaceae</taxon>
        <taxon>Mollisia</taxon>
    </lineage>
</organism>
<dbReference type="AlphaFoldDB" id="A0A194XWJ8"/>
<dbReference type="Gene3D" id="3.60.21.10">
    <property type="match status" value="1"/>
</dbReference>
<dbReference type="Proteomes" id="UP000070700">
    <property type="component" value="Unassembled WGS sequence"/>
</dbReference>
<dbReference type="GeneID" id="28831799"/>
<evidence type="ECO:0000313" key="3">
    <source>
        <dbReference type="EMBL" id="KUJ24675.1"/>
    </source>
</evidence>
<gene>
    <name evidence="3" type="ORF">LY89DRAFT_776742</name>
</gene>
<proteinExistence type="predicted"/>
<dbReference type="OrthoDB" id="9984693at2759"/>
<evidence type="ECO:0008006" key="5">
    <source>
        <dbReference type="Google" id="ProtNLM"/>
    </source>
</evidence>